<organism evidence="2 3">
    <name type="scientific">Emticicia aquatica</name>
    <dbReference type="NCBI Taxonomy" id="1681835"/>
    <lineage>
        <taxon>Bacteria</taxon>
        <taxon>Pseudomonadati</taxon>
        <taxon>Bacteroidota</taxon>
        <taxon>Cytophagia</taxon>
        <taxon>Cytophagales</taxon>
        <taxon>Leadbetterellaceae</taxon>
        <taxon>Emticicia</taxon>
    </lineage>
</organism>
<dbReference type="Gene3D" id="3.30.70.100">
    <property type="match status" value="1"/>
</dbReference>
<dbReference type="RefSeq" id="WP_238807056.1">
    <property type="nucleotide sequence ID" value="NZ_CAKLPY010000002.1"/>
</dbReference>
<name>A0ABM9ARB6_9BACT</name>
<accession>A0ABM9ARB6</accession>
<evidence type="ECO:0000259" key="1">
    <source>
        <dbReference type="PROSITE" id="PS51725"/>
    </source>
</evidence>
<keyword evidence="3" id="KW-1185">Reference proteome</keyword>
<sequence>MLIRYVRMTFLEQKTDEFQEIFNASKDKIRAMKGCQYLELMRDINQPNVFMTHSHWDTETDLNNYRDSELFKTTWAKTKVLFAEKPLAFSVESLTVA</sequence>
<dbReference type="Pfam" id="PF03992">
    <property type="entry name" value="ABM"/>
    <property type="match status" value="1"/>
</dbReference>
<dbReference type="SUPFAM" id="SSF54909">
    <property type="entry name" value="Dimeric alpha+beta barrel"/>
    <property type="match status" value="1"/>
</dbReference>
<evidence type="ECO:0000313" key="3">
    <source>
        <dbReference type="Proteomes" id="UP000837932"/>
    </source>
</evidence>
<protein>
    <recommendedName>
        <fullName evidence="1">ABM domain-containing protein</fullName>
    </recommendedName>
</protein>
<dbReference type="PROSITE" id="PS51725">
    <property type="entry name" value="ABM"/>
    <property type="match status" value="1"/>
</dbReference>
<dbReference type="EMBL" id="CAKLPY010000002">
    <property type="protein sequence ID" value="CAH0996498.1"/>
    <property type="molecule type" value="Genomic_DNA"/>
</dbReference>
<proteinExistence type="predicted"/>
<gene>
    <name evidence="2" type="ORF">EMA8858_02630</name>
</gene>
<feature type="domain" description="ABM" evidence="1">
    <location>
        <begin position="2"/>
        <end position="92"/>
    </location>
</feature>
<dbReference type="InterPro" id="IPR011008">
    <property type="entry name" value="Dimeric_a/b-barrel"/>
</dbReference>
<reference evidence="2" key="1">
    <citation type="submission" date="2021-12" db="EMBL/GenBank/DDBJ databases">
        <authorList>
            <person name="Rodrigo-Torres L."/>
            <person name="Arahal R. D."/>
            <person name="Lucena T."/>
        </authorList>
    </citation>
    <scope>NUCLEOTIDE SEQUENCE</scope>
    <source>
        <strain evidence="2">CECT 8858</strain>
    </source>
</reference>
<comment type="caution">
    <text evidence="2">The sequence shown here is derived from an EMBL/GenBank/DDBJ whole genome shotgun (WGS) entry which is preliminary data.</text>
</comment>
<dbReference type="Proteomes" id="UP000837932">
    <property type="component" value="Unassembled WGS sequence"/>
</dbReference>
<dbReference type="InterPro" id="IPR007138">
    <property type="entry name" value="ABM_dom"/>
</dbReference>
<evidence type="ECO:0000313" key="2">
    <source>
        <dbReference type="EMBL" id="CAH0996498.1"/>
    </source>
</evidence>